<evidence type="ECO:0000256" key="1">
    <source>
        <dbReference type="SAM" id="Phobius"/>
    </source>
</evidence>
<dbReference type="EMBL" id="BAAAWD010000010">
    <property type="protein sequence ID" value="GAA3012809.1"/>
    <property type="molecule type" value="Genomic_DNA"/>
</dbReference>
<evidence type="ECO:0000313" key="3">
    <source>
        <dbReference type="Proteomes" id="UP001499930"/>
    </source>
</evidence>
<gene>
    <name evidence="2" type="ORF">GCM10017559_39810</name>
</gene>
<dbReference type="Proteomes" id="UP001499930">
    <property type="component" value="Unassembled WGS sequence"/>
</dbReference>
<reference evidence="2 3" key="1">
    <citation type="journal article" date="2019" name="Int. J. Syst. Evol. Microbiol.">
        <title>The Global Catalogue of Microorganisms (GCM) 10K type strain sequencing project: providing services to taxonomists for standard genome sequencing and annotation.</title>
        <authorList>
            <consortium name="The Broad Institute Genomics Platform"/>
            <consortium name="The Broad Institute Genome Sequencing Center for Infectious Disease"/>
            <person name="Wu L."/>
            <person name="Ma J."/>
        </authorList>
    </citation>
    <scope>NUCLEOTIDE SEQUENCE [LARGE SCALE GENOMIC DNA]</scope>
    <source>
        <strain evidence="2 3">JCM 3106</strain>
    </source>
</reference>
<keyword evidence="1" id="KW-0812">Transmembrane</keyword>
<organism evidence="2 3">
    <name type="scientific">Streptosporangium longisporum</name>
    <dbReference type="NCBI Taxonomy" id="46187"/>
    <lineage>
        <taxon>Bacteria</taxon>
        <taxon>Bacillati</taxon>
        <taxon>Actinomycetota</taxon>
        <taxon>Actinomycetes</taxon>
        <taxon>Streptosporangiales</taxon>
        <taxon>Streptosporangiaceae</taxon>
        <taxon>Streptosporangium</taxon>
    </lineage>
</organism>
<feature type="transmembrane region" description="Helical" evidence="1">
    <location>
        <begin position="27"/>
        <end position="47"/>
    </location>
</feature>
<keyword evidence="1" id="KW-0472">Membrane</keyword>
<evidence type="ECO:0008006" key="4">
    <source>
        <dbReference type="Google" id="ProtNLM"/>
    </source>
</evidence>
<evidence type="ECO:0000313" key="2">
    <source>
        <dbReference type="EMBL" id="GAA3012809.1"/>
    </source>
</evidence>
<name>A0ABN3Y2Z4_9ACTN</name>
<feature type="transmembrane region" description="Helical" evidence="1">
    <location>
        <begin position="54"/>
        <end position="75"/>
    </location>
</feature>
<accession>A0ABN3Y2Z4</accession>
<protein>
    <recommendedName>
        <fullName evidence="4">ABC transporter permease</fullName>
    </recommendedName>
</protein>
<proteinExistence type="predicted"/>
<sequence length="138" mass="14382">MIALIGLALLAVPRVVLHDLDVIQEGTFVNALFVFVPPIVWIAVVLVRRVPSPFMTLLVVGALYGVFLALGHQLLWDVAWGDDPPALGGTLSGLAPGTQAVIIRVFSAVGSVVTGVVVGAACGLVAWAAGRVLRRTHA</sequence>
<keyword evidence="3" id="KW-1185">Reference proteome</keyword>
<comment type="caution">
    <text evidence="2">The sequence shown here is derived from an EMBL/GenBank/DDBJ whole genome shotgun (WGS) entry which is preliminary data.</text>
</comment>
<keyword evidence="1" id="KW-1133">Transmembrane helix</keyword>
<feature type="transmembrane region" description="Helical" evidence="1">
    <location>
        <begin position="101"/>
        <end position="129"/>
    </location>
</feature>